<comment type="caution">
    <text evidence="2">The sequence shown here is derived from an EMBL/GenBank/DDBJ whole genome shotgun (WGS) entry which is preliminary data.</text>
</comment>
<protein>
    <submittedName>
        <fullName evidence="2">Uncharacterized protein</fullName>
    </submittedName>
</protein>
<dbReference type="Proteomes" id="UP001551658">
    <property type="component" value="Unassembled WGS sequence"/>
</dbReference>
<feature type="region of interest" description="Disordered" evidence="1">
    <location>
        <begin position="28"/>
        <end position="52"/>
    </location>
</feature>
<evidence type="ECO:0000256" key="1">
    <source>
        <dbReference type="SAM" id="MobiDB-lite"/>
    </source>
</evidence>
<dbReference type="EMBL" id="JBFAIH010000004">
    <property type="protein sequence ID" value="MEV0363043.1"/>
    <property type="molecule type" value="Genomic_DNA"/>
</dbReference>
<sequence>MTAPGIADRGNERESKFGTAEIKARIEALFDARTPHAPKDRYDNRDRDEKEP</sequence>
<keyword evidence="3" id="KW-1185">Reference proteome</keyword>
<reference evidence="2 3" key="1">
    <citation type="submission" date="2024-06" db="EMBL/GenBank/DDBJ databases">
        <title>The Natural Products Discovery Center: Release of the First 8490 Sequenced Strains for Exploring Actinobacteria Biosynthetic Diversity.</title>
        <authorList>
            <person name="Kalkreuter E."/>
            <person name="Kautsar S.A."/>
            <person name="Yang D."/>
            <person name="Bader C.D."/>
            <person name="Teijaro C.N."/>
            <person name="Fluegel L."/>
            <person name="Davis C.M."/>
            <person name="Simpson J.R."/>
            <person name="Lauterbach L."/>
            <person name="Steele A.D."/>
            <person name="Gui C."/>
            <person name="Meng S."/>
            <person name="Li G."/>
            <person name="Viehrig K."/>
            <person name="Ye F."/>
            <person name="Su P."/>
            <person name="Kiefer A.F."/>
            <person name="Nichols A."/>
            <person name="Cepeda A.J."/>
            <person name="Yan W."/>
            <person name="Fan B."/>
            <person name="Jiang Y."/>
            <person name="Adhikari A."/>
            <person name="Zheng C.-J."/>
            <person name="Schuster L."/>
            <person name="Cowan T.M."/>
            <person name="Smanski M.J."/>
            <person name="Chevrette M.G."/>
            <person name="De Carvalho L.P.S."/>
            <person name="Shen B."/>
        </authorList>
    </citation>
    <scope>NUCLEOTIDE SEQUENCE [LARGE SCALE GENOMIC DNA]</scope>
    <source>
        <strain evidence="2 3">NPDC050671</strain>
    </source>
</reference>
<organism evidence="2 3">
    <name type="scientific">Nocardia fusca</name>
    <dbReference type="NCBI Taxonomy" id="941183"/>
    <lineage>
        <taxon>Bacteria</taxon>
        <taxon>Bacillati</taxon>
        <taxon>Actinomycetota</taxon>
        <taxon>Actinomycetes</taxon>
        <taxon>Mycobacteriales</taxon>
        <taxon>Nocardiaceae</taxon>
        <taxon>Nocardia</taxon>
    </lineage>
</organism>
<dbReference type="RefSeq" id="WP_357976553.1">
    <property type="nucleotide sequence ID" value="NZ_JBFAIH010000004.1"/>
</dbReference>
<gene>
    <name evidence="2" type="ORF">AB0H72_10110</name>
</gene>
<accession>A0ABV3F607</accession>
<proteinExistence type="predicted"/>
<evidence type="ECO:0000313" key="2">
    <source>
        <dbReference type="EMBL" id="MEV0363043.1"/>
    </source>
</evidence>
<name>A0ABV3F607_9NOCA</name>
<evidence type="ECO:0000313" key="3">
    <source>
        <dbReference type="Proteomes" id="UP001551658"/>
    </source>
</evidence>